<protein>
    <recommendedName>
        <fullName evidence="10">Nuclear receptor domain-containing protein</fullName>
    </recommendedName>
</protein>
<keyword evidence="9" id="KW-0539">Nucleus</keyword>
<keyword evidence="8" id="KW-0675">Receptor</keyword>
<dbReference type="GO" id="GO:0030154">
    <property type="term" value="P:cell differentiation"/>
    <property type="evidence" value="ECO:0007669"/>
    <property type="project" value="TreeGrafter"/>
</dbReference>
<keyword evidence="4" id="KW-0862">Zinc</keyword>
<evidence type="ECO:0000256" key="7">
    <source>
        <dbReference type="ARBA" id="ARBA00023163"/>
    </source>
</evidence>
<dbReference type="GO" id="GO:0045944">
    <property type="term" value="P:positive regulation of transcription by RNA polymerase II"/>
    <property type="evidence" value="ECO:0007669"/>
    <property type="project" value="TreeGrafter"/>
</dbReference>
<dbReference type="InParanoid" id="E3MB68"/>
<keyword evidence="7" id="KW-0804">Transcription</keyword>
<keyword evidence="3" id="KW-0863">Zinc-finger</keyword>
<dbReference type="SUPFAM" id="SSF57716">
    <property type="entry name" value="Glucocorticoid receptor-like (DNA-binding domain)"/>
    <property type="match status" value="1"/>
</dbReference>
<dbReference type="PRINTS" id="PR00047">
    <property type="entry name" value="STROIDFINGER"/>
</dbReference>
<dbReference type="InterPro" id="IPR013088">
    <property type="entry name" value="Znf_NHR/GATA"/>
</dbReference>
<dbReference type="PANTHER" id="PTHR24082:SF507">
    <property type="entry name" value="BILE ACID RECEPTOR-RELATED"/>
    <property type="match status" value="1"/>
</dbReference>
<dbReference type="Proteomes" id="UP000008281">
    <property type="component" value="Unassembled WGS sequence"/>
</dbReference>
<feature type="domain" description="Nuclear receptor" evidence="10">
    <location>
        <begin position="6"/>
        <end position="77"/>
    </location>
</feature>
<dbReference type="OrthoDB" id="5778610at2759"/>
<evidence type="ECO:0000256" key="1">
    <source>
        <dbReference type="ARBA" id="ARBA00005993"/>
    </source>
</evidence>
<evidence type="ECO:0000256" key="3">
    <source>
        <dbReference type="ARBA" id="ARBA00022771"/>
    </source>
</evidence>
<dbReference type="InterPro" id="IPR001628">
    <property type="entry name" value="Znf_hrmn_rcpt"/>
</dbReference>
<dbReference type="SMART" id="SM00399">
    <property type="entry name" value="ZnF_C4"/>
    <property type="match status" value="1"/>
</dbReference>
<dbReference type="eggNOG" id="KOG3575">
    <property type="taxonomic scope" value="Eukaryota"/>
</dbReference>
<dbReference type="GO" id="GO:0000978">
    <property type="term" value="F:RNA polymerase II cis-regulatory region sequence-specific DNA binding"/>
    <property type="evidence" value="ECO:0007669"/>
    <property type="project" value="TreeGrafter"/>
</dbReference>
<evidence type="ECO:0000259" key="10">
    <source>
        <dbReference type="PROSITE" id="PS51030"/>
    </source>
</evidence>
<keyword evidence="12" id="KW-1185">Reference proteome</keyword>
<dbReference type="PROSITE" id="PS51030">
    <property type="entry name" value="NUCLEAR_REC_DBD_2"/>
    <property type="match status" value="1"/>
</dbReference>
<dbReference type="OMA" id="CEVRANV"/>
<organism evidence="12">
    <name type="scientific">Caenorhabditis remanei</name>
    <name type="common">Caenorhabditis vulgaris</name>
    <dbReference type="NCBI Taxonomy" id="31234"/>
    <lineage>
        <taxon>Eukaryota</taxon>
        <taxon>Metazoa</taxon>
        <taxon>Ecdysozoa</taxon>
        <taxon>Nematoda</taxon>
        <taxon>Chromadorea</taxon>
        <taxon>Rhabditida</taxon>
        <taxon>Rhabditina</taxon>
        <taxon>Rhabditomorpha</taxon>
        <taxon>Rhabditoidea</taxon>
        <taxon>Rhabditidae</taxon>
        <taxon>Peloderinae</taxon>
        <taxon>Caenorhabditis</taxon>
    </lineage>
</organism>
<reference evidence="11" key="1">
    <citation type="submission" date="2007-07" db="EMBL/GenBank/DDBJ databases">
        <title>PCAP assembly of the Caenorhabditis remanei genome.</title>
        <authorList>
            <consortium name="The Caenorhabditis remanei Sequencing Consortium"/>
            <person name="Wilson R.K."/>
        </authorList>
    </citation>
    <scope>NUCLEOTIDE SEQUENCE [LARGE SCALE GENOMIC DNA]</scope>
    <source>
        <strain evidence="11">PB4641</strain>
    </source>
</reference>
<evidence type="ECO:0000256" key="5">
    <source>
        <dbReference type="ARBA" id="ARBA00023015"/>
    </source>
</evidence>
<dbReference type="AlphaFoldDB" id="E3MB68"/>
<evidence type="ECO:0000313" key="11">
    <source>
        <dbReference type="EMBL" id="EFO97641.1"/>
    </source>
</evidence>
<dbReference type="GO" id="GO:0008270">
    <property type="term" value="F:zinc ion binding"/>
    <property type="evidence" value="ECO:0007669"/>
    <property type="project" value="UniProtKB-KW"/>
</dbReference>
<dbReference type="InterPro" id="IPR050234">
    <property type="entry name" value="Nuclear_hormone_rcpt_NR1"/>
</dbReference>
<dbReference type="Pfam" id="PF00105">
    <property type="entry name" value="zf-C4"/>
    <property type="match status" value="1"/>
</dbReference>
<dbReference type="GO" id="GO:0000122">
    <property type="term" value="P:negative regulation of transcription by RNA polymerase II"/>
    <property type="evidence" value="ECO:0007669"/>
    <property type="project" value="TreeGrafter"/>
</dbReference>
<evidence type="ECO:0000256" key="9">
    <source>
        <dbReference type="ARBA" id="ARBA00023242"/>
    </source>
</evidence>
<dbReference type="STRING" id="31234.E3MB68"/>
<dbReference type="EMBL" id="DS268433">
    <property type="protein sequence ID" value="EFO97641.1"/>
    <property type="molecule type" value="Genomic_DNA"/>
</dbReference>
<comment type="similarity">
    <text evidence="1">Belongs to the nuclear hormone receptor family.</text>
</comment>
<gene>
    <name evidence="11" type="ORF">CRE_15991</name>
</gene>
<dbReference type="Gene3D" id="3.30.50.10">
    <property type="entry name" value="Erythroid Transcription Factor GATA-1, subunit A"/>
    <property type="match status" value="1"/>
</dbReference>
<proteinExistence type="inferred from homology"/>
<accession>E3MB68</accession>
<keyword evidence="2" id="KW-0479">Metal-binding</keyword>
<sequence>MTSPNQACCAVCNDIALSFRFGVSCCNSCALFFRRCLSTPAEIKMCENQGNCRYMKCQYCRFQRCLQAGMNVESGLVTMVERLQI</sequence>
<evidence type="ECO:0000256" key="4">
    <source>
        <dbReference type="ARBA" id="ARBA00022833"/>
    </source>
</evidence>
<keyword evidence="6" id="KW-0238">DNA-binding</keyword>
<evidence type="ECO:0000256" key="2">
    <source>
        <dbReference type="ARBA" id="ARBA00022723"/>
    </source>
</evidence>
<evidence type="ECO:0000256" key="8">
    <source>
        <dbReference type="ARBA" id="ARBA00023170"/>
    </source>
</evidence>
<evidence type="ECO:0000313" key="12">
    <source>
        <dbReference type="Proteomes" id="UP000008281"/>
    </source>
</evidence>
<name>E3MB68_CAERE</name>
<evidence type="ECO:0000256" key="6">
    <source>
        <dbReference type="ARBA" id="ARBA00023125"/>
    </source>
</evidence>
<keyword evidence="5" id="KW-0805">Transcription regulation</keyword>
<dbReference type="PANTHER" id="PTHR24082">
    <property type="entry name" value="NUCLEAR HORMONE RECEPTOR"/>
    <property type="match status" value="1"/>
</dbReference>
<dbReference type="HOGENOM" id="CLU_2514801_0_0_1"/>
<dbReference type="GO" id="GO:0004879">
    <property type="term" value="F:nuclear receptor activity"/>
    <property type="evidence" value="ECO:0007669"/>
    <property type="project" value="TreeGrafter"/>
</dbReference>